<dbReference type="Pfam" id="PF12674">
    <property type="entry name" value="Zn_ribbon_2"/>
    <property type="match status" value="1"/>
</dbReference>
<dbReference type="InterPro" id="IPR025868">
    <property type="entry name" value="Zn_ribbon_dom_put"/>
</dbReference>
<reference evidence="2 3" key="1">
    <citation type="submission" date="2018-11" db="EMBL/GenBank/DDBJ databases">
        <authorList>
            <person name="Stevens M.J."/>
            <person name="Cernela N."/>
            <person name="Spoerry Serrano N."/>
            <person name="Schmitt S."/>
            <person name="Schrenzel J."/>
            <person name="Stephan R."/>
        </authorList>
    </citation>
    <scope>NUCLEOTIDE SEQUENCE [LARGE SCALE GENOMIC DNA]</scope>
    <source>
        <strain evidence="2 3">PP422</strain>
    </source>
</reference>
<evidence type="ECO:0000313" key="3">
    <source>
        <dbReference type="Proteomes" id="UP000274117"/>
    </source>
</evidence>
<feature type="domain" description="Putative zinc ribbon" evidence="1">
    <location>
        <begin position="4"/>
        <end position="88"/>
    </location>
</feature>
<dbReference type="AlphaFoldDB" id="A0A426TB01"/>
<evidence type="ECO:0000259" key="1">
    <source>
        <dbReference type="Pfam" id="PF12674"/>
    </source>
</evidence>
<dbReference type="EMBL" id="RSDO01000019">
    <property type="protein sequence ID" value="RRR51204.1"/>
    <property type="molecule type" value="Genomic_DNA"/>
</dbReference>
<sequence>MEKFCQSCAMPLNLHGLDVRGSEKDGTKSSIYCSYCYVNGRFVEPDISFEEMLAKGKTAISNGQGNAFVKWLMKASYPMMLKKTKRWKA</sequence>
<proteinExistence type="predicted"/>
<protein>
    <recommendedName>
        <fullName evidence="1">Putative zinc ribbon domain-containing protein</fullName>
    </recommendedName>
</protein>
<name>A0A426TB01_STRSU</name>
<gene>
    <name evidence="2" type="ORF">EI998_09190</name>
</gene>
<accession>A0A426TB01</accession>
<organism evidence="2 3">
    <name type="scientific">Streptococcus suis</name>
    <dbReference type="NCBI Taxonomy" id="1307"/>
    <lineage>
        <taxon>Bacteria</taxon>
        <taxon>Bacillati</taxon>
        <taxon>Bacillota</taxon>
        <taxon>Bacilli</taxon>
        <taxon>Lactobacillales</taxon>
        <taxon>Streptococcaceae</taxon>
        <taxon>Streptococcus</taxon>
    </lineage>
</organism>
<reference evidence="2 3" key="2">
    <citation type="submission" date="2018-12" db="EMBL/GenBank/DDBJ databases">
        <title>Whole-genome sequences of fifteen clinical Streptococcus suis strains isolated from pigs between 2006 and 2018.</title>
        <authorList>
            <person name="Stevens M.J.A."/>
            <person name="Cernela N."/>
            <person name="Spoerry Serrano N."/>
            <person name="Schmitt S."/>
            <person name="Schrenzel J."/>
            <person name="Stephan R."/>
        </authorList>
    </citation>
    <scope>NUCLEOTIDE SEQUENCE [LARGE SCALE GENOMIC DNA]</scope>
    <source>
        <strain evidence="2 3">PP422</strain>
    </source>
</reference>
<dbReference type="Proteomes" id="UP000274117">
    <property type="component" value="Unassembled WGS sequence"/>
</dbReference>
<comment type="caution">
    <text evidence="2">The sequence shown here is derived from an EMBL/GenBank/DDBJ whole genome shotgun (WGS) entry which is preliminary data.</text>
</comment>
<evidence type="ECO:0000313" key="2">
    <source>
        <dbReference type="EMBL" id="RRR51204.1"/>
    </source>
</evidence>